<dbReference type="InterPro" id="IPR037215">
    <property type="entry name" value="GUN4-like_sf"/>
</dbReference>
<dbReference type="Gene3D" id="1.25.40.620">
    <property type="match status" value="1"/>
</dbReference>
<dbReference type="PANTHER" id="PTHR34800:SF1">
    <property type="entry name" value="TETRAPYRROLE-BINDING PROTEIN, CHLOROPLASTIC"/>
    <property type="match status" value="1"/>
</dbReference>
<protein>
    <recommendedName>
        <fullName evidence="2">GUN4-like domain-containing protein</fullName>
    </recommendedName>
</protein>
<evidence type="ECO:0000313" key="4">
    <source>
        <dbReference type="Proteomes" id="UP001501842"/>
    </source>
</evidence>
<name>A0ABN3TVW2_9ACTN</name>
<dbReference type="RefSeq" id="WP_344448350.1">
    <property type="nucleotide sequence ID" value="NZ_BAAATZ010000002.1"/>
</dbReference>
<reference evidence="3 4" key="1">
    <citation type="journal article" date="2019" name="Int. J. Syst. Evol. Microbiol.">
        <title>The Global Catalogue of Microorganisms (GCM) 10K type strain sequencing project: providing services to taxonomists for standard genome sequencing and annotation.</title>
        <authorList>
            <consortium name="The Broad Institute Genomics Platform"/>
            <consortium name="The Broad Institute Genome Sequencing Center for Infectious Disease"/>
            <person name="Wu L."/>
            <person name="Ma J."/>
        </authorList>
    </citation>
    <scope>NUCLEOTIDE SEQUENCE [LARGE SCALE GENOMIC DNA]</scope>
    <source>
        <strain evidence="3 4">JCM 8201</strain>
    </source>
</reference>
<proteinExistence type="predicted"/>
<dbReference type="PANTHER" id="PTHR34800">
    <property type="entry name" value="TETRAPYRROLE-BINDING PROTEIN, CHLOROPLASTIC"/>
    <property type="match status" value="1"/>
</dbReference>
<dbReference type="SUPFAM" id="SSF140869">
    <property type="entry name" value="GUN4-like"/>
    <property type="match status" value="1"/>
</dbReference>
<feature type="region of interest" description="Disordered" evidence="1">
    <location>
        <begin position="213"/>
        <end position="244"/>
    </location>
</feature>
<dbReference type="Proteomes" id="UP001501842">
    <property type="component" value="Unassembled WGS sequence"/>
</dbReference>
<feature type="domain" description="GUN4-like" evidence="2">
    <location>
        <begin position="255"/>
        <end position="352"/>
    </location>
</feature>
<dbReference type="Pfam" id="PF05419">
    <property type="entry name" value="GUN4"/>
    <property type="match status" value="1"/>
</dbReference>
<gene>
    <name evidence="3" type="ORF">GCM10010439_04190</name>
</gene>
<accession>A0ABN3TVW2</accession>
<organism evidence="3 4">
    <name type="scientific">Actinocorallia aurantiaca</name>
    <dbReference type="NCBI Taxonomy" id="46204"/>
    <lineage>
        <taxon>Bacteria</taxon>
        <taxon>Bacillati</taxon>
        <taxon>Actinomycetota</taxon>
        <taxon>Actinomycetes</taxon>
        <taxon>Streptosporangiales</taxon>
        <taxon>Thermomonosporaceae</taxon>
        <taxon>Actinocorallia</taxon>
    </lineage>
</organism>
<evidence type="ECO:0000313" key="3">
    <source>
        <dbReference type="EMBL" id="GAA2719184.1"/>
    </source>
</evidence>
<comment type="caution">
    <text evidence="3">The sequence shown here is derived from an EMBL/GenBank/DDBJ whole genome shotgun (WGS) entry which is preliminary data.</text>
</comment>
<keyword evidence="4" id="KW-1185">Reference proteome</keyword>
<evidence type="ECO:0000256" key="1">
    <source>
        <dbReference type="SAM" id="MobiDB-lite"/>
    </source>
</evidence>
<dbReference type="InterPro" id="IPR008629">
    <property type="entry name" value="GUN4-like"/>
</dbReference>
<sequence length="405" mass="45351">MSLVTRFVMGVDVEKFSSRNANQHLVIQRELDRMLTEAALAAGLDRAGWECRAEGDGEVAVLPADIDLTFIVRRFVVELDSLLADHNEHHQANTQIRLRVAMHLDSLTWGRLGYAGEGLTVLNRLLDSRPIRDTLQGAAEANLVQIISEDVFNRAVRPEIKGIKERQFTRVLVDLPAKGFRQNAYLYVPGVAAAPPARNVPEAEAPNIFDQFRGLAHPPRRPRQDQRPSAPEPTAPKRNVTRELPVLSPRTYEQLAALRVALRDGELMRADALTTRILLEAGGQARHRLLRTSDAANLPDTLFAEVDALWAEYSGGRWGFAAQREHLADGPVSNRRDFHRLSLALGWRTNDGVAPPYKDFVAAGNTGLPFYPTLRLPDEEEKNPNWYDEWVTTAVSLHARLHGWT</sequence>
<evidence type="ECO:0000259" key="2">
    <source>
        <dbReference type="Pfam" id="PF05419"/>
    </source>
</evidence>
<dbReference type="EMBL" id="BAAATZ010000002">
    <property type="protein sequence ID" value="GAA2719184.1"/>
    <property type="molecule type" value="Genomic_DNA"/>
</dbReference>